<gene>
    <name evidence="1" type="ORF">EHS24_001883</name>
</gene>
<dbReference type="Proteomes" id="UP000279236">
    <property type="component" value="Unassembled WGS sequence"/>
</dbReference>
<reference evidence="1 2" key="1">
    <citation type="submission" date="2018-11" db="EMBL/GenBank/DDBJ databases">
        <title>Genome sequence of Apiotrichum porosum DSM 27194.</title>
        <authorList>
            <person name="Aliyu H."/>
            <person name="Gorte O."/>
            <person name="Ochsenreither K."/>
        </authorList>
    </citation>
    <scope>NUCLEOTIDE SEQUENCE [LARGE SCALE GENOMIC DNA]</scope>
    <source>
        <strain evidence="1 2">DSM 27194</strain>
    </source>
</reference>
<accession>A0A427XJB1</accession>
<evidence type="ECO:0000313" key="2">
    <source>
        <dbReference type="Proteomes" id="UP000279236"/>
    </source>
</evidence>
<protein>
    <submittedName>
        <fullName evidence="1">Uncharacterized protein</fullName>
    </submittedName>
</protein>
<dbReference type="GeneID" id="39586426"/>
<proteinExistence type="predicted"/>
<evidence type="ECO:0000313" key="1">
    <source>
        <dbReference type="EMBL" id="RSH78960.1"/>
    </source>
</evidence>
<dbReference type="AlphaFoldDB" id="A0A427XJB1"/>
<sequence length="412" mass="46527">MSVARRSFVFPFGGCFRAPPTDDYDLPRLPLPPALPEKDLKGRLPVVISVVPVIPFPQAPPSLSAPSTPDIYGRGVLCYETFPRIFDLVLQYSSLPALLRLRGTCTDVRSRVDEILNYHVVVRSNGTVAPYGFGGRTPASRAAYGGVDEWTTRREEGSAHLWTADVRILDIPTANEVQRIKDILPPEETRITSLYAIRLLHHTCAKRRFQSIQTRHTQTHLDRSRFSTLVLFGNVHVPTPHLIVPECVARIVLNLDYSAEFNRWHADFVDIEYDGELILEFVIRFRHRPGCAAAGAGFRYVASPRGVLEPLLWSFARLRSTTPMVIEKFTFVDCPDIPQQHVVNPLHPRKKYTSIPQAIVEFMIEADGPDRDVIVGRPATVATDGTARFSFITLEQYTKRVDPEQFRIEMAE</sequence>
<organism evidence="1 2">
    <name type="scientific">Apiotrichum porosum</name>
    <dbReference type="NCBI Taxonomy" id="105984"/>
    <lineage>
        <taxon>Eukaryota</taxon>
        <taxon>Fungi</taxon>
        <taxon>Dikarya</taxon>
        <taxon>Basidiomycota</taxon>
        <taxon>Agaricomycotina</taxon>
        <taxon>Tremellomycetes</taxon>
        <taxon>Trichosporonales</taxon>
        <taxon>Trichosporonaceae</taxon>
        <taxon>Apiotrichum</taxon>
    </lineage>
</organism>
<name>A0A427XJB1_9TREE</name>
<comment type="caution">
    <text evidence="1">The sequence shown here is derived from an EMBL/GenBank/DDBJ whole genome shotgun (WGS) entry which is preliminary data.</text>
</comment>
<dbReference type="EMBL" id="RSCE01000011">
    <property type="protein sequence ID" value="RSH78960.1"/>
    <property type="molecule type" value="Genomic_DNA"/>
</dbReference>
<dbReference type="RefSeq" id="XP_028474107.1">
    <property type="nucleotide sequence ID" value="XM_028617644.1"/>
</dbReference>
<keyword evidence="2" id="KW-1185">Reference proteome</keyword>